<sequence>ESQFGARKSCSGFWGPGFGDGLLAFGTGVPVCFSPPLGLDLGADPPPAFGVPAFGSGGPAFNSRLPFWGWGLPLGHGPRPRWLPPGGALTGAARGTFTVRAWPQVAVVPFGGSVAINCSHSACPAPETTLGLETSLTKNAAEAGGSWQKFVLVNVSEWSPRPAICHATCGAQRATVTATILVYRVPERVVLEPVPAVAVGESLNLTCRVAEAAPLANLTVTLRRGGETLRTQSFGGAAAGSASVAVSHLLTVGPGDHGQDVTCHAELSLRPHGPLFARAAVPVKLAVYALPEPPQLQAPVRLEAGTAANASCRVVGAFPAEDAHFSLLLDGRSLDVAVTEAGDTLTASTLLSPRTAGLQELNCTVAVGAAARTARAQLHVYRFPAPVLELSPVPAGGEVTVRCRAAAAEPPAVRLQLRDADGGVLAEGPQPQLELRLVAQREDDGRWFGCRASLAVGDGTVTKDTEARLAVLYMPEMEASSCPSNRTWLQGTREALTCGATGNPAPTVTCTRAGATVSTQRPELVTRSRAGTYVCNATNSLGTRSRLVTVRVEYEPSLTESGCPAHRTWVEGERRELACRAEGDPAPSTRCTRDEGPPGTGGGRAVSRSDAGRYTCRATNKHGSALRSVYVSVEYEPSIGEAGCPARRLWVEGTAAELGCNASGNPLPHVACAKLGDPHAPPASPNVTRAHAGTYQCRATNAHGSALRNITITVEYSPVAVSLRVVPSANVSRGASFSVECRAEGLPAPTFGWALPPAPNLRFGADNRSVAVARAAAANRGVYTCTASNRHGRRAGSVVVRVDGEPRAQGVGDTGDGTSTGVASPASPCRPAESRLALLVSLGVLGAVTVLGLAAAGIYYLKTTACKKGEYNVRDAEGTSEGARLHRGDAGGRGEVFGIQLTPT</sequence>
<dbReference type="InterPro" id="IPR003987">
    <property type="entry name" value="ICAM_VCAM_N"/>
</dbReference>
<dbReference type="InterPro" id="IPR003598">
    <property type="entry name" value="Ig_sub2"/>
</dbReference>
<feature type="domain" description="Ig-like" evidence="14">
    <location>
        <begin position="475"/>
        <end position="549"/>
    </location>
</feature>
<name>A0A8C3CGH1_CAIMO</name>
<dbReference type="Pfam" id="PF03921">
    <property type="entry name" value="ICAM_N"/>
    <property type="match status" value="1"/>
</dbReference>
<dbReference type="GO" id="GO:0098609">
    <property type="term" value="P:cell-cell adhesion"/>
    <property type="evidence" value="ECO:0007669"/>
    <property type="project" value="InterPro"/>
</dbReference>
<dbReference type="GO" id="GO:0005178">
    <property type="term" value="F:integrin binding"/>
    <property type="evidence" value="ECO:0007669"/>
    <property type="project" value="InterPro"/>
</dbReference>
<dbReference type="PANTHER" id="PTHR13771:SF9">
    <property type="entry name" value="INTERCELLULAR ADHESION MOLECULE 5"/>
    <property type="match status" value="1"/>
</dbReference>
<reference evidence="15" key="2">
    <citation type="submission" date="2025-09" db="UniProtKB">
        <authorList>
            <consortium name="Ensembl"/>
        </authorList>
    </citation>
    <scope>IDENTIFICATION</scope>
</reference>
<keyword evidence="10" id="KW-0325">Glycoprotein</keyword>
<dbReference type="GO" id="GO:0005886">
    <property type="term" value="C:plasma membrane"/>
    <property type="evidence" value="ECO:0007669"/>
    <property type="project" value="TreeGrafter"/>
</dbReference>
<reference evidence="15" key="1">
    <citation type="submission" date="2025-08" db="UniProtKB">
        <authorList>
            <consortium name="Ensembl"/>
        </authorList>
    </citation>
    <scope>IDENTIFICATION</scope>
</reference>
<evidence type="ECO:0000256" key="4">
    <source>
        <dbReference type="ARBA" id="ARBA00022729"/>
    </source>
</evidence>
<keyword evidence="3 13" id="KW-0812">Transmembrane</keyword>
<dbReference type="InterPro" id="IPR036179">
    <property type="entry name" value="Ig-like_dom_sf"/>
</dbReference>
<evidence type="ECO:0000256" key="8">
    <source>
        <dbReference type="ARBA" id="ARBA00023136"/>
    </source>
</evidence>
<dbReference type="AlphaFoldDB" id="A0A8C3CGH1"/>
<dbReference type="FunFam" id="2.60.40.10:FF:000641">
    <property type="entry name" value="Intercellular adhesion molecule 1"/>
    <property type="match status" value="1"/>
</dbReference>
<evidence type="ECO:0000256" key="13">
    <source>
        <dbReference type="SAM" id="Phobius"/>
    </source>
</evidence>
<evidence type="ECO:0000256" key="1">
    <source>
        <dbReference type="ARBA" id="ARBA00004479"/>
    </source>
</evidence>
<feature type="domain" description="Ig-like" evidence="14">
    <location>
        <begin position="718"/>
        <end position="801"/>
    </location>
</feature>
<feature type="domain" description="Ig-like" evidence="14">
    <location>
        <begin position="556"/>
        <end position="632"/>
    </location>
</feature>
<dbReference type="Gene3D" id="2.60.40.10">
    <property type="entry name" value="Immunoglobulins"/>
    <property type="match status" value="8"/>
</dbReference>
<keyword evidence="16" id="KW-1185">Reference proteome</keyword>
<dbReference type="SUPFAM" id="SSF48726">
    <property type="entry name" value="Immunoglobulin"/>
    <property type="match status" value="8"/>
</dbReference>
<dbReference type="SMART" id="SM00409">
    <property type="entry name" value="IG"/>
    <property type="match status" value="6"/>
</dbReference>
<dbReference type="InterPro" id="IPR013768">
    <property type="entry name" value="ICAM_N"/>
</dbReference>
<evidence type="ECO:0000259" key="14">
    <source>
        <dbReference type="PROSITE" id="PS50835"/>
    </source>
</evidence>
<keyword evidence="7 13" id="KW-1133">Transmembrane helix</keyword>
<organism evidence="15 16">
    <name type="scientific">Cairina moschata</name>
    <name type="common">Muscovy duck</name>
    <dbReference type="NCBI Taxonomy" id="8855"/>
    <lineage>
        <taxon>Eukaryota</taxon>
        <taxon>Metazoa</taxon>
        <taxon>Chordata</taxon>
        <taxon>Craniata</taxon>
        <taxon>Vertebrata</taxon>
        <taxon>Euteleostomi</taxon>
        <taxon>Archelosauria</taxon>
        <taxon>Archosauria</taxon>
        <taxon>Dinosauria</taxon>
        <taxon>Saurischia</taxon>
        <taxon>Theropoda</taxon>
        <taxon>Coelurosauria</taxon>
        <taxon>Aves</taxon>
        <taxon>Neognathae</taxon>
        <taxon>Galloanserae</taxon>
        <taxon>Anseriformes</taxon>
        <taxon>Anatidae</taxon>
        <taxon>Anatinae</taxon>
        <taxon>Cairina</taxon>
    </lineage>
</organism>
<keyword evidence="9" id="KW-1015">Disulfide bond</keyword>
<comment type="subcellular location">
    <subcellularLocation>
        <location evidence="1">Membrane</location>
        <topology evidence="1">Single-pass type I membrane protein</topology>
    </subcellularLocation>
</comment>
<dbReference type="Pfam" id="PF07679">
    <property type="entry name" value="I-set"/>
    <property type="match status" value="1"/>
</dbReference>
<dbReference type="PRINTS" id="PR01472">
    <property type="entry name" value="ICAMVCAM1"/>
</dbReference>
<feature type="region of interest" description="Disordered" evidence="12">
    <location>
        <begin position="804"/>
        <end position="827"/>
    </location>
</feature>
<accession>A0A8C3CGH1</accession>
<evidence type="ECO:0000313" key="15">
    <source>
        <dbReference type="Ensembl" id="ENSCMMP00000018640.1"/>
    </source>
</evidence>
<evidence type="ECO:0000313" key="16">
    <source>
        <dbReference type="Proteomes" id="UP000694556"/>
    </source>
</evidence>
<evidence type="ECO:0000256" key="2">
    <source>
        <dbReference type="ARBA" id="ARBA00005925"/>
    </source>
</evidence>
<evidence type="ECO:0000256" key="7">
    <source>
        <dbReference type="ARBA" id="ARBA00022989"/>
    </source>
</evidence>
<dbReference type="InterPro" id="IPR047012">
    <property type="entry name" value="ICAM_VCAM"/>
</dbReference>
<dbReference type="Pfam" id="PF21146">
    <property type="entry name" value="ICAM1_3_5_D2"/>
    <property type="match status" value="1"/>
</dbReference>
<evidence type="ECO:0000256" key="11">
    <source>
        <dbReference type="ARBA" id="ARBA00023319"/>
    </source>
</evidence>
<dbReference type="InterPro" id="IPR048679">
    <property type="entry name" value="ICAM1_3_5_D2"/>
</dbReference>
<dbReference type="InterPro" id="IPR013783">
    <property type="entry name" value="Ig-like_fold"/>
</dbReference>
<feature type="domain" description="Ig-like" evidence="14">
    <location>
        <begin position="637"/>
        <end position="713"/>
    </location>
</feature>
<dbReference type="InterPro" id="IPR003599">
    <property type="entry name" value="Ig_sub"/>
</dbReference>
<keyword evidence="6" id="KW-0130">Cell adhesion</keyword>
<proteinExistence type="inferred from homology"/>
<keyword evidence="4" id="KW-0732">Signal</keyword>
<evidence type="ECO:0000256" key="6">
    <source>
        <dbReference type="ARBA" id="ARBA00022889"/>
    </source>
</evidence>
<evidence type="ECO:0000256" key="12">
    <source>
        <dbReference type="SAM" id="MobiDB-lite"/>
    </source>
</evidence>
<keyword evidence="5" id="KW-0677">Repeat</keyword>
<dbReference type="PROSITE" id="PS50835">
    <property type="entry name" value="IG_LIKE"/>
    <property type="match status" value="4"/>
</dbReference>
<comment type="similarity">
    <text evidence="2">Belongs to the immunoglobulin superfamily. ICAM family.</text>
</comment>
<keyword evidence="11" id="KW-0393">Immunoglobulin domain</keyword>
<evidence type="ECO:0000256" key="9">
    <source>
        <dbReference type="ARBA" id="ARBA00023157"/>
    </source>
</evidence>
<evidence type="ECO:0000256" key="10">
    <source>
        <dbReference type="ARBA" id="ARBA00023180"/>
    </source>
</evidence>
<dbReference type="InterPro" id="IPR007110">
    <property type="entry name" value="Ig-like_dom"/>
</dbReference>
<protein>
    <recommendedName>
        <fullName evidence="14">Ig-like domain-containing protein</fullName>
    </recommendedName>
</protein>
<dbReference type="Ensembl" id="ENSCMMT00000020457.1">
    <property type="protein sequence ID" value="ENSCMMP00000018640.1"/>
    <property type="gene ID" value="ENSCMMG00000011765.1"/>
</dbReference>
<dbReference type="InterPro" id="IPR013098">
    <property type="entry name" value="Ig_I-set"/>
</dbReference>
<dbReference type="Proteomes" id="UP000694556">
    <property type="component" value="Unassembled WGS sequence"/>
</dbReference>
<feature type="transmembrane region" description="Helical" evidence="13">
    <location>
        <begin position="836"/>
        <end position="861"/>
    </location>
</feature>
<evidence type="ECO:0000256" key="5">
    <source>
        <dbReference type="ARBA" id="ARBA00022737"/>
    </source>
</evidence>
<feature type="region of interest" description="Disordered" evidence="12">
    <location>
        <begin position="581"/>
        <end position="612"/>
    </location>
</feature>
<evidence type="ECO:0000256" key="3">
    <source>
        <dbReference type="ARBA" id="ARBA00022692"/>
    </source>
</evidence>
<dbReference type="PANTHER" id="PTHR13771">
    <property type="entry name" value="INTERCELLULAR ADHESION MOLECULE"/>
    <property type="match status" value="1"/>
</dbReference>
<keyword evidence="8 13" id="KW-0472">Membrane</keyword>
<dbReference type="SMART" id="SM00408">
    <property type="entry name" value="IGc2"/>
    <property type="match status" value="5"/>
</dbReference>